<dbReference type="InterPro" id="IPR019108">
    <property type="entry name" value="Caa3_assmbl_CtaG-rel"/>
</dbReference>
<gene>
    <name evidence="7" type="ORF">Pen02_50830</name>
</gene>
<evidence type="ECO:0000256" key="5">
    <source>
        <dbReference type="ARBA" id="ARBA00023136"/>
    </source>
</evidence>
<organism evidence="7 8">
    <name type="scientific">Plantactinospora endophytica</name>
    <dbReference type="NCBI Taxonomy" id="673535"/>
    <lineage>
        <taxon>Bacteria</taxon>
        <taxon>Bacillati</taxon>
        <taxon>Actinomycetota</taxon>
        <taxon>Actinomycetes</taxon>
        <taxon>Micromonosporales</taxon>
        <taxon>Micromonosporaceae</taxon>
        <taxon>Plantactinospora</taxon>
    </lineage>
</organism>
<protein>
    <recommendedName>
        <fullName evidence="9">Cytochrome c oxidase assembly protein</fullName>
    </recommendedName>
</protein>
<evidence type="ECO:0000256" key="2">
    <source>
        <dbReference type="ARBA" id="ARBA00022475"/>
    </source>
</evidence>
<dbReference type="EMBL" id="BONW01000024">
    <property type="protein sequence ID" value="GIG90147.1"/>
    <property type="molecule type" value="Genomic_DNA"/>
</dbReference>
<dbReference type="Pfam" id="PF09678">
    <property type="entry name" value="Caa3_CtaG"/>
    <property type="match status" value="1"/>
</dbReference>
<keyword evidence="5 6" id="KW-0472">Membrane</keyword>
<evidence type="ECO:0000256" key="6">
    <source>
        <dbReference type="SAM" id="Phobius"/>
    </source>
</evidence>
<evidence type="ECO:0008006" key="9">
    <source>
        <dbReference type="Google" id="ProtNLM"/>
    </source>
</evidence>
<reference evidence="7 8" key="1">
    <citation type="submission" date="2021-01" db="EMBL/GenBank/DDBJ databases">
        <title>Whole genome shotgun sequence of Plantactinospora endophytica NBRC 110450.</title>
        <authorList>
            <person name="Komaki H."/>
            <person name="Tamura T."/>
        </authorList>
    </citation>
    <scope>NUCLEOTIDE SEQUENCE [LARGE SCALE GENOMIC DNA]</scope>
    <source>
        <strain evidence="7 8">NBRC 110450</strain>
    </source>
</reference>
<comment type="caution">
    <text evidence="7">The sequence shown here is derived from an EMBL/GenBank/DDBJ whole genome shotgun (WGS) entry which is preliminary data.</text>
</comment>
<accession>A0ABQ4E616</accession>
<keyword evidence="2" id="KW-1003">Cell membrane</keyword>
<evidence type="ECO:0000313" key="8">
    <source>
        <dbReference type="Proteomes" id="UP000646749"/>
    </source>
</evidence>
<evidence type="ECO:0000256" key="3">
    <source>
        <dbReference type="ARBA" id="ARBA00022692"/>
    </source>
</evidence>
<evidence type="ECO:0000313" key="7">
    <source>
        <dbReference type="EMBL" id="GIG90147.1"/>
    </source>
</evidence>
<feature type="transmembrane region" description="Helical" evidence="6">
    <location>
        <begin position="134"/>
        <end position="153"/>
    </location>
</feature>
<sequence length="411" mass="44516">MCFSHCSGAAARMEKYIANNAAKNMSSLESHTIVPTLTMLGRVSEWIRLLSMAEAAVTRSLLPLIGIGHRRGGLTASSDGVTCLARFVWPSLKNVLHLDPASASAVLPPPAVLAGGGAETAPFTVSAIFTEATLNSWLAVGLVLAAGLYLYGVHRLRVRGHSWPVLRTVLFLGPGLGGIASVTLSGLGAYDTSLLSVHMVQHMVLSMVAPIFLALGAPVTLALRTLGKAPRKRLLAVLHSRVAKVVTFPLFAYAIFVVNPFVLYFSGVYRWTLENSFGHELVHAHFILTGCLFFWPLVGLDPLPGRWPYPARALLMVLSVPFHTVLGLTVMQSTTLFGGDWYPSLALAWSDPWNDQKVAGGILWAGGEFVSVTMLAVLVVQWVRQSEREARRMDRELDRQEARERAAGSAV</sequence>
<evidence type="ECO:0000256" key="4">
    <source>
        <dbReference type="ARBA" id="ARBA00022989"/>
    </source>
</evidence>
<keyword evidence="4 6" id="KW-1133">Transmembrane helix</keyword>
<feature type="transmembrane region" description="Helical" evidence="6">
    <location>
        <begin position="245"/>
        <end position="269"/>
    </location>
</feature>
<feature type="transmembrane region" description="Helical" evidence="6">
    <location>
        <begin position="281"/>
        <end position="301"/>
    </location>
</feature>
<dbReference type="Proteomes" id="UP000646749">
    <property type="component" value="Unassembled WGS sequence"/>
</dbReference>
<feature type="transmembrane region" description="Helical" evidence="6">
    <location>
        <begin position="358"/>
        <end position="383"/>
    </location>
</feature>
<keyword evidence="3 6" id="KW-0812">Transmembrane</keyword>
<name>A0ABQ4E616_9ACTN</name>
<keyword evidence="8" id="KW-1185">Reference proteome</keyword>
<comment type="subcellular location">
    <subcellularLocation>
        <location evidence="1">Cell membrane</location>
        <topology evidence="1">Multi-pass membrane protein</topology>
    </subcellularLocation>
</comment>
<evidence type="ECO:0000256" key="1">
    <source>
        <dbReference type="ARBA" id="ARBA00004651"/>
    </source>
</evidence>
<feature type="transmembrane region" description="Helical" evidence="6">
    <location>
        <begin position="165"/>
        <end position="190"/>
    </location>
</feature>
<proteinExistence type="predicted"/>
<feature type="transmembrane region" description="Helical" evidence="6">
    <location>
        <begin position="202"/>
        <end position="224"/>
    </location>
</feature>
<feature type="transmembrane region" description="Helical" evidence="6">
    <location>
        <begin position="313"/>
        <end position="338"/>
    </location>
</feature>